<dbReference type="EMBL" id="CP046172">
    <property type="protein sequence ID" value="QIS11132.1"/>
    <property type="molecule type" value="Genomic_DNA"/>
</dbReference>
<reference evidence="2 3" key="1">
    <citation type="journal article" date="2019" name="ACS Chem. Biol.">
        <title>Identification and Mobilization of a Cryptic Antibiotic Biosynthesis Gene Locus from a Human-Pathogenic Nocardia Isolate.</title>
        <authorList>
            <person name="Herisse M."/>
            <person name="Ishida K."/>
            <person name="Porter J.L."/>
            <person name="Howden B."/>
            <person name="Hertweck C."/>
            <person name="Stinear T.P."/>
            <person name="Pidot S.J."/>
        </authorList>
    </citation>
    <scope>NUCLEOTIDE SEQUENCE [LARGE SCALE GENOMIC DNA]</scope>
    <source>
        <strain evidence="2 3">AUSMDU00012717</strain>
    </source>
</reference>
<sequence>MTIRILLVPGFWLGAWAWDEVAAELRARGHEVIAHTPRGMDPADPDRLTVTLDEQAQGIVDAVSEDEQVILVLHSGAAVTGYLATDIAPERFLRVVYVDTAPAHEGFAVNPALDPALREWELPSWAEFTERMPGVLDGLDEAMLARLRANAISEPATIAAVPLKLSEHADRLTIPSTVICCTFTPEQVRRELQSSEPSWLFDELRRIDADYLELPTGHWPQFSRPKELAELIDQVTNR</sequence>
<protein>
    <submittedName>
        <fullName evidence="2">Alpha/beta fold hydrolase</fullName>
    </submittedName>
</protein>
<dbReference type="PANTHER" id="PTHR37017">
    <property type="entry name" value="AB HYDROLASE-1 DOMAIN-CONTAINING PROTEIN-RELATED"/>
    <property type="match status" value="1"/>
</dbReference>
<dbReference type="KEGG" id="nah:F5544_16265"/>
<evidence type="ECO:0000313" key="2">
    <source>
        <dbReference type="EMBL" id="QIS11132.1"/>
    </source>
</evidence>
<gene>
    <name evidence="2" type="ORF">F5544_16265</name>
</gene>
<keyword evidence="3" id="KW-1185">Reference proteome</keyword>
<dbReference type="SUPFAM" id="SSF53474">
    <property type="entry name" value="alpha/beta-Hydrolases"/>
    <property type="match status" value="1"/>
</dbReference>
<proteinExistence type="predicted"/>
<dbReference type="RefSeq" id="WP_167473993.1">
    <property type="nucleotide sequence ID" value="NZ_CP046172.1"/>
</dbReference>
<accession>A0A6G9YD50</accession>
<feature type="domain" description="AB hydrolase-1" evidence="1">
    <location>
        <begin position="5"/>
        <end position="230"/>
    </location>
</feature>
<organism evidence="2 3">
    <name type="scientific">Nocardia arthritidis</name>
    <dbReference type="NCBI Taxonomy" id="228602"/>
    <lineage>
        <taxon>Bacteria</taxon>
        <taxon>Bacillati</taxon>
        <taxon>Actinomycetota</taxon>
        <taxon>Actinomycetes</taxon>
        <taxon>Mycobacteriales</taxon>
        <taxon>Nocardiaceae</taxon>
        <taxon>Nocardia</taxon>
    </lineage>
</organism>
<dbReference type="Pfam" id="PF12697">
    <property type="entry name" value="Abhydrolase_6"/>
    <property type="match status" value="1"/>
</dbReference>
<dbReference type="AlphaFoldDB" id="A0A6G9YD50"/>
<dbReference type="GO" id="GO:0016787">
    <property type="term" value="F:hydrolase activity"/>
    <property type="evidence" value="ECO:0007669"/>
    <property type="project" value="UniProtKB-KW"/>
</dbReference>
<name>A0A6G9YD50_9NOCA</name>
<evidence type="ECO:0000259" key="1">
    <source>
        <dbReference type="Pfam" id="PF12697"/>
    </source>
</evidence>
<dbReference type="InterPro" id="IPR052897">
    <property type="entry name" value="Sec-Metab_Biosynth_Hydrolase"/>
</dbReference>
<dbReference type="PANTHER" id="PTHR37017:SF10">
    <property type="entry name" value="AB HYDROLASE-1 DOMAIN-CONTAINING PROTEIN"/>
    <property type="match status" value="1"/>
</dbReference>
<dbReference type="InterPro" id="IPR000073">
    <property type="entry name" value="AB_hydrolase_1"/>
</dbReference>
<dbReference type="InterPro" id="IPR029058">
    <property type="entry name" value="AB_hydrolase_fold"/>
</dbReference>
<dbReference type="Proteomes" id="UP000503540">
    <property type="component" value="Chromosome"/>
</dbReference>
<evidence type="ECO:0000313" key="3">
    <source>
        <dbReference type="Proteomes" id="UP000503540"/>
    </source>
</evidence>
<keyword evidence="2" id="KW-0378">Hydrolase</keyword>
<dbReference type="Gene3D" id="3.40.50.1820">
    <property type="entry name" value="alpha/beta hydrolase"/>
    <property type="match status" value="1"/>
</dbReference>